<dbReference type="AlphaFoldDB" id="T1GZX5"/>
<organism evidence="5 6">
    <name type="scientific">Megaselia scalaris</name>
    <name type="common">Humpbacked fly</name>
    <name type="synonym">Phora scalaris</name>
    <dbReference type="NCBI Taxonomy" id="36166"/>
    <lineage>
        <taxon>Eukaryota</taxon>
        <taxon>Metazoa</taxon>
        <taxon>Ecdysozoa</taxon>
        <taxon>Arthropoda</taxon>
        <taxon>Hexapoda</taxon>
        <taxon>Insecta</taxon>
        <taxon>Pterygota</taxon>
        <taxon>Neoptera</taxon>
        <taxon>Endopterygota</taxon>
        <taxon>Diptera</taxon>
        <taxon>Brachycera</taxon>
        <taxon>Muscomorpha</taxon>
        <taxon>Platypezoidea</taxon>
        <taxon>Phoridae</taxon>
        <taxon>Megaseliini</taxon>
        <taxon>Megaselia</taxon>
    </lineage>
</organism>
<dbReference type="InterPro" id="IPR027799">
    <property type="entry name" value="Rtf2_RING-finger"/>
</dbReference>
<dbReference type="EnsemblMetazoa" id="MESCA009436-RA">
    <property type="protein sequence ID" value="MESCA009436-PA"/>
    <property type="gene ID" value="MESCA009436"/>
</dbReference>
<comment type="similarity">
    <text evidence="1">Belongs to the rtf2 family.</text>
</comment>
<evidence type="ECO:0000313" key="6">
    <source>
        <dbReference type="Proteomes" id="UP000015102"/>
    </source>
</evidence>
<reference evidence="5" key="2">
    <citation type="submission" date="2015-06" db="UniProtKB">
        <authorList>
            <consortium name="EnsemblMetazoa"/>
        </authorList>
    </citation>
    <scope>IDENTIFICATION</scope>
</reference>
<dbReference type="Proteomes" id="UP000015102">
    <property type="component" value="Unassembled WGS sequence"/>
</dbReference>
<evidence type="ECO:0000256" key="1">
    <source>
        <dbReference type="ARBA" id="ARBA00009885"/>
    </source>
</evidence>
<dbReference type="STRING" id="36166.T1GZX5"/>
<protein>
    <recommendedName>
        <fullName evidence="2">Replication termination factor 2</fullName>
    </recommendedName>
    <alternativeName>
        <fullName evidence="3">Replication termination factor 2 domain-containing protein 1</fullName>
    </alternativeName>
</protein>
<name>T1GZX5_MEGSC</name>
<accession>T1GZX5</accession>
<dbReference type="OMA" id="EFRWLHC"/>
<feature type="region of interest" description="Disordered" evidence="4">
    <location>
        <begin position="201"/>
        <end position="245"/>
    </location>
</feature>
<proteinExistence type="inferred from homology"/>
<dbReference type="PANTHER" id="PTHR12775">
    <property type="entry name" value="PROTEIN C20ORF43 HOMOLOG"/>
    <property type="match status" value="1"/>
</dbReference>
<feature type="compositionally biased region" description="Low complexity" evidence="4">
    <location>
        <begin position="216"/>
        <end position="243"/>
    </location>
</feature>
<evidence type="ECO:0000256" key="2">
    <source>
        <dbReference type="ARBA" id="ARBA00015157"/>
    </source>
</evidence>
<dbReference type="InterPro" id="IPR006735">
    <property type="entry name" value="Rtf2"/>
</dbReference>
<dbReference type="EMBL" id="CAQQ02374591">
    <property type="status" value="NOT_ANNOTATED_CDS"/>
    <property type="molecule type" value="Genomic_DNA"/>
</dbReference>
<sequence>MNRADNTGVQLFRRHFKFFDEARINFRIHVYIVKFKDKDAERQFRWLHCALTQERLQKPIVMCGLGRLYSKQNIIEQLLEKDKMPESAKHIKSLKDIKDLKLTANPAFKDEDKCEGFLDTRHAPFICKLIGLEMSGKFRFIALWSCGCVYSERAFKETKSNTCAICQEPYETDDIVILNGTDEEIEEMRVKMEIRVAKRKTKKSKKEKEIKKEVEAVPVSSSSSVPSTSGAPSTSTSKPSTSKKLVATKRLGAAKDIELQDPEIKKLKKDFSVSKDPKATEVFKSIFTSHKSEQEQDRAHWVTYNPFYN</sequence>
<dbReference type="PANTHER" id="PTHR12775:SF0">
    <property type="entry name" value="REPLICATION TERMINATION FACTOR 2"/>
    <property type="match status" value="1"/>
</dbReference>
<evidence type="ECO:0000256" key="4">
    <source>
        <dbReference type="SAM" id="MobiDB-lite"/>
    </source>
</evidence>
<feature type="compositionally biased region" description="Basic and acidic residues" evidence="4">
    <location>
        <begin position="206"/>
        <end position="215"/>
    </location>
</feature>
<keyword evidence="6" id="KW-1185">Reference proteome</keyword>
<dbReference type="GO" id="GO:0005634">
    <property type="term" value="C:nucleus"/>
    <property type="evidence" value="ECO:0007669"/>
    <property type="project" value="TreeGrafter"/>
</dbReference>
<dbReference type="GO" id="GO:0006274">
    <property type="term" value="P:DNA replication termination"/>
    <property type="evidence" value="ECO:0007669"/>
    <property type="project" value="TreeGrafter"/>
</dbReference>
<dbReference type="CDD" id="cd16653">
    <property type="entry name" value="RING-like_Rtf2"/>
    <property type="match status" value="1"/>
</dbReference>
<dbReference type="Pfam" id="PF04641">
    <property type="entry name" value="Rtf2"/>
    <property type="match status" value="1"/>
</dbReference>
<evidence type="ECO:0000313" key="5">
    <source>
        <dbReference type="EnsemblMetazoa" id="MESCA009436-PA"/>
    </source>
</evidence>
<evidence type="ECO:0000256" key="3">
    <source>
        <dbReference type="ARBA" id="ARBA00030367"/>
    </source>
</evidence>
<reference evidence="6" key="1">
    <citation type="submission" date="2013-02" db="EMBL/GenBank/DDBJ databases">
        <authorList>
            <person name="Hughes D."/>
        </authorList>
    </citation>
    <scope>NUCLEOTIDE SEQUENCE</scope>
    <source>
        <strain>Durham</strain>
        <strain evidence="6">NC isolate 2 -- Noor lab</strain>
    </source>
</reference>
<dbReference type="HOGENOM" id="CLU_048955_1_1_1"/>